<dbReference type="AlphaFoldDB" id="A0A151TBY7"/>
<reference evidence="1 2" key="1">
    <citation type="journal article" date="2012" name="Nat. Biotechnol.">
        <title>Draft genome sequence of pigeonpea (Cajanus cajan), an orphan legume crop of resource-poor farmers.</title>
        <authorList>
            <person name="Varshney R.K."/>
            <person name="Chen W."/>
            <person name="Li Y."/>
            <person name="Bharti A.K."/>
            <person name="Saxena R.K."/>
            <person name="Schlueter J.A."/>
            <person name="Donoghue M.T."/>
            <person name="Azam S."/>
            <person name="Fan G."/>
            <person name="Whaley A.M."/>
            <person name="Farmer A.D."/>
            <person name="Sheridan J."/>
            <person name="Iwata A."/>
            <person name="Tuteja R."/>
            <person name="Penmetsa R.V."/>
            <person name="Wu W."/>
            <person name="Upadhyaya H.D."/>
            <person name="Yang S.P."/>
            <person name="Shah T."/>
            <person name="Saxena K.B."/>
            <person name="Michael T."/>
            <person name="McCombie W.R."/>
            <person name="Yang B."/>
            <person name="Zhang G."/>
            <person name="Yang H."/>
            <person name="Wang J."/>
            <person name="Spillane C."/>
            <person name="Cook D.R."/>
            <person name="May G.D."/>
            <person name="Xu X."/>
            <person name="Jackson S.A."/>
        </authorList>
    </citation>
    <scope>NUCLEOTIDE SEQUENCE [LARGE SCALE GENOMIC DNA]</scope>
    <source>
        <strain evidence="2">cv. Asha</strain>
    </source>
</reference>
<dbReference type="EMBL" id="CM003609">
    <property type="protein sequence ID" value="KYP64543.1"/>
    <property type="molecule type" value="Genomic_DNA"/>
</dbReference>
<dbReference type="Gramene" id="C.cajan_18600.t">
    <property type="protein sequence ID" value="C.cajan_18600.t"/>
    <property type="gene ID" value="C.cajan_18600"/>
</dbReference>
<protein>
    <recommendedName>
        <fullName evidence="3">Reverse transcriptase Ty1/copia-type domain-containing protein</fullName>
    </recommendedName>
</protein>
<sequence length="158" mass="17999">MLHQHFKLKDLGDLKFLLGLELSKSKSGIFMCVYRRLIGRLLYLTISRPDISYTSHKLGQFIFDPHSGHMDAAHMLLRYLKHTVGRGILFKTNSDTKLHAYLDADWGSYIDSRRSTTGFCVFLGNSLVSWKAKRHNTVSKSSAKVEYRSLASVSTELT</sequence>
<organism evidence="1 2">
    <name type="scientific">Cajanus cajan</name>
    <name type="common">Pigeon pea</name>
    <name type="synonym">Cajanus indicus</name>
    <dbReference type="NCBI Taxonomy" id="3821"/>
    <lineage>
        <taxon>Eukaryota</taxon>
        <taxon>Viridiplantae</taxon>
        <taxon>Streptophyta</taxon>
        <taxon>Embryophyta</taxon>
        <taxon>Tracheophyta</taxon>
        <taxon>Spermatophyta</taxon>
        <taxon>Magnoliopsida</taxon>
        <taxon>eudicotyledons</taxon>
        <taxon>Gunneridae</taxon>
        <taxon>Pentapetalae</taxon>
        <taxon>rosids</taxon>
        <taxon>fabids</taxon>
        <taxon>Fabales</taxon>
        <taxon>Fabaceae</taxon>
        <taxon>Papilionoideae</taxon>
        <taxon>50 kb inversion clade</taxon>
        <taxon>NPAAA clade</taxon>
        <taxon>indigoferoid/millettioid clade</taxon>
        <taxon>Phaseoleae</taxon>
        <taxon>Cajanus</taxon>
    </lineage>
</organism>
<evidence type="ECO:0008006" key="3">
    <source>
        <dbReference type="Google" id="ProtNLM"/>
    </source>
</evidence>
<keyword evidence="2" id="KW-1185">Reference proteome</keyword>
<dbReference type="Proteomes" id="UP000075243">
    <property type="component" value="Chromosome 7"/>
</dbReference>
<dbReference type="STRING" id="3821.A0A151TBY7"/>
<evidence type="ECO:0000313" key="2">
    <source>
        <dbReference type="Proteomes" id="UP000075243"/>
    </source>
</evidence>
<dbReference type="CDD" id="cd09272">
    <property type="entry name" value="RNase_HI_RT_Ty1"/>
    <property type="match status" value="1"/>
</dbReference>
<evidence type="ECO:0000313" key="1">
    <source>
        <dbReference type="EMBL" id="KYP64543.1"/>
    </source>
</evidence>
<dbReference type="PANTHER" id="PTHR11439">
    <property type="entry name" value="GAG-POL-RELATED RETROTRANSPOSON"/>
    <property type="match status" value="1"/>
</dbReference>
<name>A0A151TBY7_CAJCA</name>
<accession>A0A151TBY7</accession>
<proteinExistence type="predicted"/>
<dbReference type="PANTHER" id="PTHR11439:SF511">
    <property type="match status" value="1"/>
</dbReference>
<gene>
    <name evidence="1" type="ORF">KK1_019143</name>
</gene>